<dbReference type="RefSeq" id="XP_029740009.1">
    <property type="nucleotide sequence ID" value="XM_029883718.1"/>
</dbReference>
<feature type="region of interest" description="Disordered" evidence="1">
    <location>
        <begin position="350"/>
        <end position="382"/>
    </location>
</feature>
<name>A0A4U7KTW3_9BASI</name>
<sequence length="608" mass="66122">MSTPTTSPRAISLHERYAVARRCLNSPSIVSVAAILQLTPKPHLQRQEELGNFEQAFSAVRAHLTHRIDALLTQYPLLSYCVEAPRSCAPRWTPIQPPPTSNDILHIGSTLSTADANTLFSRAISAEQIALPSSTQLDKGPLWKVQLSRIGDGTSCLVVLATDHVINDGRGTLNLFQMLLRDDKLVSGETVKVGRELIPPASDRIFNFKPSTTYMLGVVWQELILPKLPLGKKLKAKLRGPVSWPASSVLKASTSMPSNKIVRQPRSCKPALDIIFVSSPHLISKLKKLAKLHIDPSSPTKKAATLHAIIHTLAIAALYAAIAQSHHIATSAAELSRFNLVLNACTPISLREETPPTPKQRHATTLSADVEPPAPAPLLPTTTGNYVSSYTDDIRVRGGETFWRLTNRFASDLASPRGRKLAKQHMGMLAYIPDFDASSHKRKRSDEEVVKSSLEGHDVRYANGWEKFFGDKAAGSTPFDSALSLSNLGLVDLSSVTIASDTSAQWKVGSLTWAQSHTPQGEAFVVDLVGFAQGETQTLSIAISSRPPAFADEQLHDRFKAFLQRLVIAFAAEPPAKLSQDTEGGSHLLDLNTDPTFASLAHFLISSP</sequence>
<protein>
    <recommendedName>
        <fullName evidence="4">Condensation domain-containing protein</fullName>
    </recommendedName>
</protein>
<dbReference type="InterPro" id="IPR052058">
    <property type="entry name" value="Alcohol_O-acetyltransferase"/>
</dbReference>
<gene>
    <name evidence="2" type="ORF">EX895_003120</name>
</gene>
<reference evidence="2 3" key="1">
    <citation type="submission" date="2019-05" db="EMBL/GenBank/DDBJ databases">
        <title>Sporisorium graminicola CBS 10092 draft sequencing and annotation.</title>
        <authorList>
            <person name="Solano-Gonzalez S."/>
            <person name="Caddick M.X."/>
            <person name="Darby A."/>
        </authorList>
    </citation>
    <scope>NUCLEOTIDE SEQUENCE [LARGE SCALE GENOMIC DNA]</scope>
    <source>
        <strain evidence="2 3">CBS 10092</strain>
    </source>
</reference>
<dbReference type="PANTHER" id="PTHR28037:SF1">
    <property type="entry name" value="ALCOHOL O-ACETYLTRANSFERASE 1-RELATED"/>
    <property type="match status" value="1"/>
</dbReference>
<dbReference type="EMBL" id="SRRM01000011">
    <property type="protein sequence ID" value="TKY88024.1"/>
    <property type="molecule type" value="Genomic_DNA"/>
</dbReference>
<keyword evidence="3" id="KW-1185">Reference proteome</keyword>
<dbReference type="Proteomes" id="UP000306050">
    <property type="component" value="Chromosome SGRAM_19"/>
</dbReference>
<evidence type="ECO:0000313" key="2">
    <source>
        <dbReference type="EMBL" id="TKY88024.1"/>
    </source>
</evidence>
<evidence type="ECO:0000313" key="3">
    <source>
        <dbReference type="Proteomes" id="UP000306050"/>
    </source>
</evidence>
<dbReference type="PANTHER" id="PTHR28037">
    <property type="entry name" value="ALCOHOL O-ACETYLTRANSFERASE 1-RELATED"/>
    <property type="match status" value="1"/>
</dbReference>
<comment type="caution">
    <text evidence="2">The sequence shown here is derived from an EMBL/GenBank/DDBJ whole genome shotgun (WGS) entry which is preliminary data.</text>
</comment>
<evidence type="ECO:0000256" key="1">
    <source>
        <dbReference type="SAM" id="MobiDB-lite"/>
    </source>
</evidence>
<dbReference type="GeneID" id="40726015"/>
<proteinExistence type="predicted"/>
<organism evidence="2 3">
    <name type="scientific">Sporisorium graminicola</name>
    <dbReference type="NCBI Taxonomy" id="280036"/>
    <lineage>
        <taxon>Eukaryota</taxon>
        <taxon>Fungi</taxon>
        <taxon>Dikarya</taxon>
        <taxon>Basidiomycota</taxon>
        <taxon>Ustilaginomycotina</taxon>
        <taxon>Ustilaginomycetes</taxon>
        <taxon>Ustilaginales</taxon>
        <taxon>Ustilaginaceae</taxon>
        <taxon>Sporisorium</taxon>
    </lineage>
</organism>
<dbReference type="OrthoDB" id="2150604at2759"/>
<dbReference type="KEGG" id="sgra:EX895_003120"/>
<evidence type="ECO:0008006" key="4">
    <source>
        <dbReference type="Google" id="ProtNLM"/>
    </source>
</evidence>
<dbReference type="AlphaFoldDB" id="A0A4U7KTW3"/>
<accession>A0A4U7KTW3</accession>